<keyword evidence="1" id="KW-0408">Iron</keyword>
<proteinExistence type="inferred from homology"/>
<keyword evidence="1" id="KW-0004">4Fe-4S</keyword>
<comment type="caution">
    <text evidence="2">The sequence shown here is derived from an EMBL/GenBank/DDBJ whole genome shotgun (WGS) entry which is preliminary data.</text>
</comment>
<feature type="binding site" evidence="1">
    <location>
        <position position="200"/>
    </location>
    <ligand>
        <name>[4Fe-4S] cluster</name>
        <dbReference type="ChEBI" id="CHEBI:49883"/>
    </ligand>
</feature>
<accession>A0ABS1RD93</accession>
<keyword evidence="1" id="KW-0479">Metal-binding</keyword>
<dbReference type="InterPro" id="IPR051454">
    <property type="entry name" value="RNA/ubiquinone_mod_enzymes"/>
</dbReference>
<protein>
    <recommendedName>
        <fullName evidence="1">Ubiquinone biosynthesis protein UbiV</fullName>
    </recommendedName>
</protein>
<dbReference type="PANTHER" id="PTHR30217:SF11">
    <property type="entry name" value="UBIQUINONE BIOSYNTHESIS PROTEIN UBIV"/>
    <property type="match status" value="1"/>
</dbReference>
<comment type="function">
    <text evidence="1">Required for O(2)-independent ubiquinone (coenzyme Q) biosynthesis. Together with UbiU, is essential for the C6-hydroxylation reaction in the oxygen-independent ubiquinone biosynthesis pathway.</text>
</comment>
<dbReference type="Proteomes" id="UP000635853">
    <property type="component" value="Unassembled WGS sequence"/>
</dbReference>
<feature type="binding site" evidence="1">
    <location>
        <position position="183"/>
    </location>
    <ligand>
        <name>[4Fe-4S] cluster</name>
        <dbReference type="ChEBI" id="CHEBI:49883"/>
    </ligand>
</feature>
<organism evidence="2 3">
    <name type="scientific">Rhodovulum visakhapatnamense</name>
    <dbReference type="NCBI Taxonomy" id="364297"/>
    <lineage>
        <taxon>Bacteria</taxon>
        <taxon>Pseudomonadati</taxon>
        <taxon>Pseudomonadota</taxon>
        <taxon>Alphaproteobacteria</taxon>
        <taxon>Rhodobacterales</taxon>
        <taxon>Paracoccaceae</taxon>
        <taxon>Rhodovulum</taxon>
    </lineage>
</organism>
<comment type="cofactor">
    <cofactor evidence="1">
        <name>[4Fe-4S] cluster</name>
        <dbReference type="ChEBI" id="CHEBI:49883"/>
    </cofactor>
</comment>
<gene>
    <name evidence="1" type="primary">ubiV</name>
    <name evidence="2" type="ORF">JMJ92_04705</name>
</gene>
<dbReference type="InterPro" id="IPR043693">
    <property type="entry name" value="UbiV"/>
</dbReference>
<evidence type="ECO:0000313" key="2">
    <source>
        <dbReference type="EMBL" id="MBL3577459.1"/>
    </source>
</evidence>
<name>A0ABS1RD93_9RHOB</name>
<keyword evidence="1" id="KW-0831">Ubiquinone biosynthesis</keyword>
<feature type="binding site" evidence="1">
    <location>
        <position position="47"/>
    </location>
    <ligand>
        <name>[4Fe-4S] cluster</name>
        <dbReference type="ChEBI" id="CHEBI:49883"/>
    </ligand>
</feature>
<feature type="binding site" evidence="1">
    <location>
        <position position="196"/>
    </location>
    <ligand>
        <name>[4Fe-4S] cluster</name>
        <dbReference type="ChEBI" id="CHEBI:49883"/>
    </ligand>
</feature>
<comment type="similarity">
    <text evidence="1">Belongs to the peptidase U32 family. UbiV subfamily.</text>
</comment>
<comment type="pathway">
    <text evidence="1">Cofactor biosynthesis; ubiquinone biosynthesis.</text>
</comment>
<reference evidence="3" key="1">
    <citation type="submission" date="2021-01" db="EMBL/GenBank/DDBJ databases">
        <title>Draft genomes of Rhodovulum sulfidophilum.</title>
        <authorList>
            <person name="Guzman M.S."/>
        </authorList>
    </citation>
    <scope>NUCLEOTIDE SEQUENCE [LARGE SCALE GENOMIC DNA]</scope>
    <source>
        <strain evidence="3">AB19</strain>
    </source>
</reference>
<dbReference type="EMBL" id="JAESIL010000013">
    <property type="protein sequence ID" value="MBL3577459.1"/>
    <property type="molecule type" value="Genomic_DNA"/>
</dbReference>
<dbReference type="Pfam" id="PF01136">
    <property type="entry name" value="Peptidase_U32"/>
    <property type="match status" value="1"/>
</dbReference>
<evidence type="ECO:0000313" key="3">
    <source>
        <dbReference type="Proteomes" id="UP000635853"/>
    </source>
</evidence>
<dbReference type="InterPro" id="IPR001539">
    <property type="entry name" value="Peptidase_U32"/>
</dbReference>
<comment type="subunit">
    <text evidence="1">Forms a heterodimer with UbiU.</text>
</comment>
<keyword evidence="1" id="KW-0411">Iron-sulfur</keyword>
<dbReference type="PANTHER" id="PTHR30217">
    <property type="entry name" value="PEPTIDASE U32 FAMILY"/>
    <property type="match status" value="1"/>
</dbReference>
<keyword evidence="3" id="KW-1185">Reference proteome</keyword>
<dbReference type="NCBIfam" id="NF011991">
    <property type="entry name" value="PRK15447.1"/>
    <property type="match status" value="1"/>
</dbReference>
<evidence type="ECO:0000256" key="1">
    <source>
        <dbReference type="HAMAP-Rule" id="MF_02233"/>
    </source>
</evidence>
<dbReference type="HAMAP" id="MF_02233">
    <property type="entry name" value="UbiV"/>
    <property type="match status" value="1"/>
</dbReference>
<sequence length="312" mass="35014">MEVSPMAAELTLGPNLFHWPAEMKLDFYNRIADESPVSTVYLGEVICSKRTPFFDDHHLDKVADRLERAGKKVVFCSFSEVVIKRERNLLREWAEQEGRDLEVNNTAALLYLKNKPHRIGALLNVYNEDTMAYLHEQGANHFALLPELPRAAVAKLGEKAAELGVGLEVQVFGRASLALSARCYHARAHARTKDNCQFVCGEDLDGMTLKTMDEKPFLTVNGIQTLSYGYLYLMPDIEDLKSIGVTHYRVMPHTCDMIAVTRLFEDVLQGRMAPAEGDAKLRELGIEAPFVNGFYHGRSGHTWSDRAAAELA</sequence>